<feature type="compositionally biased region" description="Basic and acidic residues" evidence="1">
    <location>
        <begin position="37"/>
        <end position="46"/>
    </location>
</feature>
<proteinExistence type="predicted"/>
<keyword evidence="2" id="KW-0614">Plasmid</keyword>
<accession>A2SP52</accession>
<gene>
    <name evidence="2" type="ordered locus">Mpe_B0574</name>
</gene>
<organism evidence="2 3">
    <name type="scientific">Methylibium petroleiphilum (strain ATCC BAA-1232 / LMG 22953 / PM1)</name>
    <dbReference type="NCBI Taxonomy" id="420662"/>
    <lineage>
        <taxon>Bacteria</taxon>
        <taxon>Pseudomonadati</taxon>
        <taxon>Pseudomonadota</taxon>
        <taxon>Betaproteobacteria</taxon>
        <taxon>Burkholderiales</taxon>
        <taxon>Sphaerotilaceae</taxon>
        <taxon>Methylibium</taxon>
    </lineage>
</organism>
<feature type="compositionally biased region" description="Low complexity" evidence="1">
    <location>
        <begin position="49"/>
        <end position="67"/>
    </location>
</feature>
<sequence>MQQKLAARWRTPKAQRLGFLAPALGFEVFERAYPKATRLRDVKRQVDPSSRFTSSSGGSTSSSCPRGRTIRAQRQLRTPPADVEQVTPPGPNMSPRPPSSLPVARRCAYRSEGRHQAAGSVACNRGLPGAHAG</sequence>
<protein>
    <submittedName>
        <fullName evidence="2">Uncharacterized protein</fullName>
    </submittedName>
</protein>
<dbReference type="EMBL" id="CP000556">
    <property type="protein sequence ID" value="ABM97341.1"/>
    <property type="molecule type" value="Genomic_DNA"/>
</dbReference>
<evidence type="ECO:0000313" key="3">
    <source>
        <dbReference type="Proteomes" id="UP000000366"/>
    </source>
</evidence>
<reference evidence="2 3" key="1">
    <citation type="journal article" date="2007" name="J. Bacteriol.">
        <title>Whole-genome analysis of the methyl tert-butyl ether-degrading beta-proteobacterium Methylibium petroleiphilum PM1.</title>
        <authorList>
            <person name="Kane S.R."/>
            <person name="Chakicherla A.Y."/>
            <person name="Chain P.S.G."/>
            <person name="Schmidt R."/>
            <person name="Shin M.W."/>
            <person name="Legler T.C."/>
            <person name="Scow K.M."/>
            <person name="Larimer F.W."/>
            <person name="Lucas S.M."/>
            <person name="Richardson P.M."/>
            <person name="Hristova K.R."/>
        </authorList>
    </citation>
    <scope>NUCLEOTIDE SEQUENCE [LARGE SCALE GENOMIC DNA]</scope>
    <source>
        <strain evidence="3">ATCC BAA-1232 / LMG 22953 / PM1</strain>
        <plasmid evidence="2 3">RPME01</plasmid>
    </source>
</reference>
<dbReference type="Proteomes" id="UP000000366">
    <property type="component" value="Plasmid RPME01"/>
</dbReference>
<dbReference type="AlphaFoldDB" id="A2SP52"/>
<feature type="region of interest" description="Disordered" evidence="1">
    <location>
        <begin position="37"/>
        <end position="133"/>
    </location>
</feature>
<evidence type="ECO:0000313" key="2">
    <source>
        <dbReference type="EMBL" id="ABM97341.1"/>
    </source>
</evidence>
<keyword evidence="3" id="KW-1185">Reference proteome</keyword>
<evidence type="ECO:0000256" key="1">
    <source>
        <dbReference type="SAM" id="MobiDB-lite"/>
    </source>
</evidence>
<feature type="compositionally biased region" description="Pro residues" evidence="1">
    <location>
        <begin position="88"/>
        <end position="100"/>
    </location>
</feature>
<geneLocation type="plasmid" evidence="2 3">
    <name>RPME01</name>
</geneLocation>
<dbReference type="HOGENOM" id="CLU_1904286_0_0_4"/>
<name>A2SP52_METPP</name>
<dbReference type="KEGG" id="mpt:Mpe_B0574"/>